<dbReference type="Proteomes" id="UP000035661">
    <property type="component" value="Chromosome"/>
</dbReference>
<evidence type="ECO:0000313" key="3">
    <source>
        <dbReference type="Proteomes" id="UP000035661"/>
    </source>
</evidence>
<accession>A0A0H3XN21</accession>
<keyword evidence="1" id="KW-1133">Transmembrane helix</keyword>
<feature type="transmembrane region" description="Helical" evidence="1">
    <location>
        <begin position="187"/>
        <end position="211"/>
    </location>
</feature>
<proteinExistence type="predicted"/>
<feature type="transmembrane region" description="Helical" evidence="1">
    <location>
        <begin position="146"/>
        <end position="167"/>
    </location>
</feature>
<dbReference type="KEGG" id="seri:SERIO_v1c09690"/>
<feature type="transmembrane region" description="Helical" evidence="1">
    <location>
        <begin position="60"/>
        <end position="81"/>
    </location>
</feature>
<keyword evidence="1" id="KW-0812">Transmembrane</keyword>
<dbReference type="EMBL" id="CP011856">
    <property type="protein sequence ID" value="AKM54527.1"/>
    <property type="molecule type" value="Genomic_DNA"/>
</dbReference>
<keyword evidence="3" id="KW-1185">Reference proteome</keyword>
<feature type="transmembrane region" description="Helical" evidence="1">
    <location>
        <begin position="87"/>
        <end position="114"/>
    </location>
</feature>
<dbReference type="Gene3D" id="1.10.1760.20">
    <property type="match status" value="1"/>
</dbReference>
<keyword evidence="1" id="KW-0472">Membrane</keyword>
<name>A0A0H3XN21_9MOLU</name>
<dbReference type="PATRIC" id="fig|743698.3.peg.978"/>
<dbReference type="RefSeq" id="WP_047791724.1">
    <property type="nucleotide sequence ID" value="NZ_CP011856.1"/>
</dbReference>
<dbReference type="STRING" id="315358.SERIO_v1c09690"/>
<protein>
    <recommendedName>
        <fullName evidence="4">ECF transporter S component</fullName>
    </recommendedName>
</protein>
<evidence type="ECO:0008006" key="4">
    <source>
        <dbReference type="Google" id="ProtNLM"/>
    </source>
</evidence>
<feature type="transmembrane region" description="Helical" evidence="1">
    <location>
        <begin position="9"/>
        <end position="29"/>
    </location>
</feature>
<gene>
    <name evidence="2" type="ORF">SERIO_v1c09690</name>
</gene>
<reference evidence="2 3" key="1">
    <citation type="journal article" date="2015" name="Genome Biol. Evol.">
        <title>Found and Lost: The Fates of Horizontally Acquired Genes in Arthropod-Symbiotic Spiroplasma.</title>
        <authorList>
            <person name="Lo W.S."/>
            <person name="Gasparich G.E."/>
            <person name="Kuo C.H."/>
        </authorList>
    </citation>
    <scope>NUCLEOTIDE SEQUENCE [LARGE SCALE GENOMIC DNA]</scope>
    <source>
        <strain evidence="3">TDA-040725-5</strain>
    </source>
</reference>
<organism evidence="2 3">
    <name type="scientific">Spiroplasma eriocheiris</name>
    <dbReference type="NCBI Taxonomy" id="315358"/>
    <lineage>
        <taxon>Bacteria</taxon>
        <taxon>Bacillati</taxon>
        <taxon>Mycoplasmatota</taxon>
        <taxon>Mollicutes</taxon>
        <taxon>Entomoplasmatales</taxon>
        <taxon>Spiroplasmataceae</taxon>
        <taxon>Spiroplasma</taxon>
    </lineage>
</organism>
<feature type="transmembrane region" description="Helical" evidence="1">
    <location>
        <begin position="35"/>
        <end position="53"/>
    </location>
</feature>
<reference evidence="3" key="2">
    <citation type="submission" date="2015-06" db="EMBL/GenBank/DDBJ databases">
        <title>Complete genome sequence of Spiroplasma eriocheiris TDA-040725-5 (DSM 21848).</title>
        <authorList>
            <person name="Lo W.-S."/>
            <person name="Kuo C.-H."/>
        </authorList>
    </citation>
    <scope>NUCLEOTIDE SEQUENCE [LARGE SCALE GENOMIC DNA]</scope>
    <source>
        <strain evidence="3">TDA-040725-5</strain>
    </source>
</reference>
<dbReference type="AlphaFoldDB" id="A0A0H3XN21"/>
<evidence type="ECO:0000313" key="2">
    <source>
        <dbReference type="EMBL" id="AKM54527.1"/>
    </source>
</evidence>
<sequence>MKKITTRMITINGIIISIFLLFCLVPSLGYINVGVVKLTLMHILFIIGTYALYLTVNVNLIVAGVIYGLVFGLTSLVQELLYPGPTAFIFINPLFSIVPRVLMGLCVGTIAYGFNKVSDCVEAKIYHNDDIHLTWFQKHYLKTFHLIIAISTSSFNTLFVLIFMYFIGPLVYPEPEHTAFFKAFTWIILATNYLPETILVILIFPPVAYALRKLYS</sequence>
<evidence type="ECO:0000256" key="1">
    <source>
        <dbReference type="SAM" id="Phobius"/>
    </source>
</evidence>